<reference evidence="2 3" key="1">
    <citation type="submission" date="2018-03" db="EMBL/GenBank/DDBJ databases">
        <title>Chitinolytic properties of Streptosporangium nondiastaticum TBG75A20.</title>
        <authorList>
            <person name="Gayathri V."/>
            <person name="Shiburaj S."/>
        </authorList>
    </citation>
    <scope>NUCLEOTIDE SEQUENCE [LARGE SCALE GENOMIC DNA]</scope>
    <source>
        <strain evidence="2 3">TBG75A20</strain>
    </source>
</reference>
<dbReference type="Pfam" id="PF00501">
    <property type="entry name" value="AMP-binding"/>
    <property type="match status" value="1"/>
</dbReference>
<dbReference type="EMBL" id="PXWG01000002">
    <property type="protein sequence ID" value="PSJ30383.1"/>
    <property type="molecule type" value="Genomic_DNA"/>
</dbReference>
<dbReference type="AlphaFoldDB" id="A0A9X7PJN8"/>
<dbReference type="PANTHER" id="PTHR45527">
    <property type="entry name" value="NONRIBOSOMAL PEPTIDE SYNTHETASE"/>
    <property type="match status" value="1"/>
</dbReference>
<name>A0A9X7PJN8_9ACTN</name>
<dbReference type="GO" id="GO:0031177">
    <property type="term" value="F:phosphopantetheine binding"/>
    <property type="evidence" value="ECO:0007669"/>
    <property type="project" value="TreeGrafter"/>
</dbReference>
<evidence type="ECO:0000313" key="2">
    <source>
        <dbReference type="EMBL" id="PSJ30383.1"/>
    </source>
</evidence>
<organism evidence="2 3">
    <name type="scientific">Streptosporangium nondiastaticum</name>
    <dbReference type="NCBI Taxonomy" id="35764"/>
    <lineage>
        <taxon>Bacteria</taxon>
        <taxon>Bacillati</taxon>
        <taxon>Actinomycetota</taxon>
        <taxon>Actinomycetes</taxon>
        <taxon>Streptosporangiales</taxon>
        <taxon>Streptosporangiaceae</taxon>
        <taxon>Streptosporangium</taxon>
    </lineage>
</organism>
<dbReference type="GO" id="GO:0043041">
    <property type="term" value="P:amino acid activation for nonribosomal peptide biosynthetic process"/>
    <property type="evidence" value="ECO:0007669"/>
    <property type="project" value="TreeGrafter"/>
</dbReference>
<sequence>MAEFPVLGDARGMGAGAARQRDGVRPRDVAYTLFTSGSAGTPRVVGIEHRSAVRYLAALEQTVYAGQRRQGLRVAVKAPMTFDASVKQLWQAAVGLANIRAFNL</sequence>
<gene>
    <name evidence="2" type="ORF">B7P34_02155</name>
</gene>
<feature type="domain" description="AMP-dependent synthetase/ligase" evidence="1">
    <location>
        <begin position="20"/>
        <end position="92"/>
    </location>
</feature>
<accession>A0A9X7PJN8</accession>
<protein>
    <recommendedName>
        <fullName evidence="1">AMP-dependent synthetase/ligase domain-containing protein</fullName>
    </recommendedName>
</protein>
<dbReference type="SUPFAM" id="SSF56801">
    <property type="entry name" value="Acetyl-CoA synthetase-like"/>
    <property type="match status" value="1"/>
</dbReference>
<comment type="caution">
    <text evidence="2">The sequence shown here is derived from an EMBL/GenBank/DDBJ whole genome shotgun (WGS) entry which is preliminary data.</text>
</comment>
<dbReference type="Gene3D" id="3.40.50.980">
    <property type="match status" value="2"/>
</dbReference>
<dbReference type="Proteomes" id="UP000242427">
    <property type="component" value="Unassembled WGS sequence"/>
</dbReference>
<dbReference type="GO" id="GO:0044550">
    <property type="term" value="P:secondary metabolite biosynthetic process"/>
    <property type="evidence" value="ECO:0007669"/>
    <property type="project" value="TreeGrafter"/>
</dbReference>
<keyword evidence="3" id="KW-1185">Reference proteome</keyword>
<evidence type="ECO:0000259" key="1">
    <source>
        <dbReference type="Pfam" id="PF00501"/>
    </source>
</evidence>
<dbReference type="RefSeq" id="WP_106674034.1">
    <property type="nucleotide sequence ID" value="NZ_PXWG01000002.1"/>
</dbReference>
<dbReference type="PANTHER" id="PTHR45527:SF1">
    <property type="entry name" value="FATTY ACID SYNTHASE"/>
    <property type="match status" value="1"/>
</dbReference>
<dbReference type="InterPro" id="IPR000873">
    <property type="entry name" value="AMP-dep_synth/lig_dom"/>
</dbReference>
<proteinExistence type="predicted"/>
<dbReference type="GO" id="GO:0005737">
    <property type="term" value="C:cytoplasm"/>
    <property type="evidence" value="ECO:0007669"/>
    <property type="project" value="TreeGrafter"/>
</dbReference>
<evidence type="ECO:0000313" key="3">
    <source>
        <dbReference type="Proteomes" id="UP000242427"/>
    </source>
</evidence>